<dbReference type="InParanoid" id="A0A2R5GXW4"/>
<feature type="transmembrane region" description="Helical" evidence="2">
    <location>
        <begin position="207"/>
        <end position="231"/>
    </location>
</feature>
<feature type="transmembrane region" description="Helical" evidence="2">
    <location>
        <begin position="167"/>
        <end position="187"/>
    </location>
</feature>
<gene>
    <name evidence="3" type="ORF">FCC1311_097762</name>
</gene>
<feature type="transmembrane region" description="Helical" evidence="2">
    <location>
        <begin position="442"/>
        <end position="460"/>
    </location>
</feature>
<protein>
    <submittedName>
        <fullName evidence="3">Uncharacterized protein</fullName>
    </submittedName>
</protein>
<feature type="transmembrane region" description="Helical" evidence="2">
    <location>
        <begin position="402"/>
        <end position="422"/>
    </location>
</feature>
<feature type="transmembrane region" description="Helical" evidence="2">
    <location>
        <begin position="243"/>
        <end position="263"/>
    </location>
</feature>
<accession>A0A2R5GXW4</accession>
<feature type="transmembrane region" description="Helical" evidence="2">
    <location>
        <begin position="88"/>
        <end position="109"/>
    </location>
</feature>
<feature type="transmembrane region" description="Helical" evidence="2">
    <location>
        <begin position="44"/>
        <end position="67"/>
    </location>
</feature>
<dbReference type="AlphaFoldDB" id="A0A2R5GXW4"/>
<organism evidence="3 4">
    <name type="scientific">Hondaea fermentalgiana</name>
    <dbReference type="NCBI Taxonomy" id="2315210"/>
    <lineage>
        <taxon>Eukaryota</taxon>
        <taxon>Sar</taxon>
        <taxon>Stramenopiles</taxon>
        <taxon>Bigyra</taxon>
        <taxon>Labyrinthulomycetes</taxon>
        <taxon>Thraustochytrida</taxon>
        <taxon>Thraustochytriidae</taxon>
        <taxon>Hondaea</taxon>
    </lineage>
</organism>
<feature type="transmembrane region" description="Helical" evidence="2">
    <location>
        <begin position="269"/>
        <end position="288"/>
    </location>
</feature>
<proteinExistence type="predicted"/>
<name>A0A2R5GXW4_9STRA</name>
<sequence length="498" mass="55021">MQGSVDDKGAILGGRSKMSFVAPRNVTSTVFLEDMAMPDDFRSVYVMSLVLSALGMVHGAICTRIVWRAYNKAVRNVSRVIAQQTLRDLLGLMVSSMLMNGANFALSAIPYSWRACAYLGGVPACTCAIFGTLPPSVYAISHFFCYRVLALRAMVVQELMPKWYRKILVLVRVAMFGIFPLDILSYVAFSGKLIFADGICIMDLDESLPLCLAVVDSTLSGTLLFLFVYPVSKGNARRAMRELMGQVTMALLVPIWATSLILVDGQWQACAYLGTIGGSFYVMQHFFCYRVLAVRAESVLNVMPRWYALLLRAVWFCLYGCYIVCILTYVGFSGKLYFKQEYCAVRLNRALPLLLGVIDCTLSITLLMLFVLPVLRQAKIMREGSTGDNSGRSALTQVARRNLFYSSVPILSTMVYLVILVATNNVDAYNDPDMQYTSYFPSIGASIDSLLNISTMLLMFRKIIFRPASGARTSCGGATRHGPSMHASSSKAVPMESC</sequence>
<feature type="transmembrane region" description="Helical" evidence="2">
    <location>
        <begin position="309"/>
        <end position="330"/>
    </location>
</feature>
<keyword evidence="2" id="KW-1133">Transmembrane helix</keyword>
<dbReference type="EMBL" id="BEYU01000162">
    <property type="protein sequence ID" value="GBG33553.1"/>
    <property type="molecule type" value="Genomic_DNA"/>
</dbReference>
<evidence type="ECO:0000256" key="1">
    <source>
        <dbReference type="SAM" id="MobiDB-lite"/>
    </source>
</evidence>
<dbReference type="Proteomes" id="UP000241890">
    <property type="component" value="Unassembled WGS sequence"/>
</dbReference>
<evidence type="ECO:0000313" key="4">
    <source>
        <dbReference type="Proteomes" id="UP000241890"/>
    </source>
</evidence>
<keyword evidence="4" id="KW-1185">Reference proteome</keyword>
<keyword evidence="2" id="KW-0812">Transmembrane</keyword>
<feature type="transmembrane region" description="Helical" evidence="2">
    <location>
        <begin position="350"/>
        <end position="375"/>
    </location>
</feature>
<reference evidence="3 4" key="1">
    <citation type="submission" date="2017-12" db="EMBL/GenBank/DDBJ databases">
        <title>Sequencing, de novo assembly and annotation of complete genome of a new Thraustochytrid species, strain FCC1311.</title>
        <authorList>
            <person name="Sedici K."/>
            <person name="Godart F."/>
            <person name="Aiese Cigliano R."/>
            <person name="Sanseverino W."/>
            <person name="Barakat M."/>
            <person name="Ortet P."/>
            <person name="Marechal E."/>
            <person name="Cagnac O."/>
            <person name="Amato A."/>
        </authorList>
    </citation>
    <scope>NUCLEOTIDE SEQUENCE [LARGE SCALE GENOMIC DNA]</scope>
</reference>
<evidence type="ECO:0000256" key="2">
    <source>
        <dbReference type="SAM" id="Phobius"/>
    </source>
</evidence>
<feature type="region of interest" description="Disordered" evidence="1">
    <location>
        <begin position="474"/>
        <end position="498"/>
    </location>
</feature>
<comment type="caution">
    <text evidence="3">The sequence shown here is derived from an EMBL/GenBank/DDBJ whole genome shotgun (WGS) entry which is preliminary data.</text>
</comment>
<keyword evidence="2" id="KW-0472">Membrane</keyword>
<feature type="transmembrane region" description="Helical" evidence="2">
    <location>
        <begin position="121"/>
        <end position="146"/>
    </location>
</feature>
<evidence type="ECO:0000313" key="3">
    <source>
        <dbReference type="EMBL" id="GBG33553.1"/>
    </source>
</evidence>